<evidence type="ECO:0000313" key="15">
    <source>
        <dbReference type="Proteomes" id="UP001438008"/>
    </source>
</evidence>
<feature type="domain" description="DUS-like FMN-binding" evidence="13">
    <location>
        <begin position="16"/>
        <end position="317"/>
    </location>
</feature>
<comment type="function">
    <text evidence="2 12">Catalyzes the synthesis of 5,6-dihydrouridine (D), a modified base found in the D-loop of most tRNAs, via the reduction of the C5-C6 double bond in target uridines.</text>
</comment>
<evidence type="ECO:0000256" key="11">
    <source>
        <dbReference type="ARBA" id="ARBA00048802"/>
    </source>
</evidence>
<dbReference type="EMBL" id="JBBMFE010000005">
    <property type="protein sequence ID" value="MEQ2472323.1"/>
    <property type="molecule type" value="Genomic_DNA"/>
</dbReference>
<dbReference type="CDD" id="cd02801">
    <property type="entry name" value="DUS_like_FMN"/>
    <property type="match status" value="1"/>
</dbReference>
<dbReference type="RefSeq" id="WP_178037984.1">
    <property type="nucleotide sequence ID" value="NZ_JBBMFE010000005.1"/>
</dbReference>
<dbReference type="Gene3D" id="1.10.1200.80">
    <property type="entry name" value="Putative flavin oxidoreducatase, domain 2"/>
    <property type="match status" value="1"/>
</dbReference>
<comment type="similarity">
    <text evidence="12">Belongs to the dus family.</text>
</comment>
<dbReference type="InterPro" id="IPR024036">
    <property type="entry name" value="tRNA-dHydroUridine_Synthase_C"/>
</dbReference>
<proteinExistence type="inferred from homology"/>
<evidence type="ECO:0000256" key="8">
    <source>
        <dbReference type="ARBA" id="ARBA00022884"/>
    </source>
</evidence>
<dbReference type="PIRSF" id="PIRSF006621">
    <property type="entry name" value="Dus"/>
    <property type="match status" value="1"/>
</dbReference>
<reference evidence="14 15" key="1">
    <citation type="submission" date="2024-03" db="EMBL/GenBank/DDBJ databases">
        <title>Human intestinal bacterial collection.</title>
        <authorList>
            <person name="Pauvert C."/>
            <person name="Hitch T.C.A."/>
            <person name="Clavel T."/>
        </authorList>
    </citation>
    <scope>NUCLEOTIDE SEQUENCE [LARGE SCALE GENOMIC DNA]</scope>
    <source>
        <strain evidence="14 15">CLA-AA-H132</strain>
    </source>
</reference>
<dbReference type="Pfam" id="PF01207">
    <property type="entry name" value="Dus"/>
    <property type="match status" value="1"/>
</dbReference>
<keyword evidence="5 12" id="KW-0288">FMN</keyword>
<evidence type="ECO:0000256" key="2">
    <source>
        <dbReference type="ARBA" id="ARBA00002790"/>
    </source>
</evidence>
<name>A0ABV1FG34_9FIRM</name>
<dbReference type="InterPro" id="IPR004652">
    <property type="entry name" value="DusB-like"/>
</dbReference>
<evidence type="ECO:0000256" key="12">
    <source>
        <dbReference type="PIRNR" id="PIRNR006621"/>
    </source>
</evidence>
<dbReference type="NCBIfam" id="TIGR00737">
    <property type="entry name" value="nifR3_yhdG"/>
    <property type="match status" value="1"/>
</dbReference>
<dbReference type="PROSITE" id="PS01136">
    <property type="entry name" value="UPF0034"/>
    <property type="match status" value="1"/>
</dbReference>
<comment type="catalytic activity">
    <reaction evidence="11">
        <text>a 5,6-dihydrouridine in tRNA + NAD(+) = a uridine in tRNA + NADH + H(+)</text>
        <dbReference type="Rhea" id="RHEA:54452"/>
        <dbReference type="Rhea" id="RHEA-COMP:13339"/>
        <dbReference type="Rhea" id="RHEA-COMP:13887"/>
        <dbReference type="ChEBI" id="CHEBI:15378"/>
        <dbReference type="ChEBI" id="CHEBI:57540"/>
        <dbReference type="ChEBI" id="CHEBI:57945"/>
        <dbReference type="ChEBI" id="CHEBI:65315"/>
        <dbReference type="ChEBI" id="CHEBI:74443"/>
    </reaction>
</comment>
<evidence type="ECO:0000256" key="4">
    <source>
        <dbReference type="ARBA" id="ARBA00022630"/>
    </source>
</evidence>
<keyword evidence="9 12" id="KW-0560">Oxidoreductase</keyword>
<evidence type="ECO:0000313" key="14">
    <source>
        <dbReference type="EMBL" id="MEQ2472323.1"/>
    </source>
</evidence>
<keyword evidence="6 12" id="KW-0819">tRNA processing</keyword>
<gene>
    <name evidence="14" type="primary">dusB</name>
    <name evidence="14" type="ORF">WMO29_07450</name>
</gene>
<evidence type="ECO:0000256" key="3">
    <source>
        <dbReference type="ARBA" id="ARBA00022555"/>
    </source>
</evidence>
<dbReference type="PANTHER" id="PTHR45846:SF1">
    <property type="entry name" value="TRNA-DIHYDROURIDINE(47) SYNTHASE [NAD(P)(+)]-LIKE"/>
    <property type="match status" value="1"/>
</dbReference>
<evidence type="ECO:0000256" key="10">
    <source>
        <dbReference type="ARBA" id="ARBA00048205"/>
    </source>
</evidence>
<dbReference type="InterPro" id="IPR013785">
    <property type="entry name" value="Aldolase_TIM"/>
</dbReference>
<evidence type="ECO:0000256" key="1">
    <source>
        <dbReference type="ARBA" id="ARBA00001917"/>
    </source>
</evidence>
<dbReference type="Proteomes" id="UP001438008">
    <property type="component" value="Unassembled WGS sequence"/>
</dbReference>
<evidence type="ECO:0000256" key="5">
    <source>
        <dbReference type="ARBA" id="ARBA00022643"/>
    </source>
</evidence>
<comment type="caution">
    <text evidence="14">The sequence shown here is derived from an EMBL/GenBank/DDBJ whole genome shotgun (WGS) entry which is preliminary data.</text>
</comment>
<dbReference type="InterPro" id="IPR018517">
    <property type="entry name" value="tRNA_hU_synthase_CS"/>
</dbReference>
<dbReference type="InterPro" id="IPR001269">
    <property type="entry name" value="DUS_fam"/>
</dbReference>
<keyword evidence="4 12" id="KW-0285">Flavoprotein</keyword>
<evidence type="ECO:0000256" key="7">
    <source>
        <dbReference type="ARBA" id="ARBA00022857"/>
    </source>
</evidence>
<comment type="cofactor">
    <cofactor evidence="1 12">
        <name>FMN</name>
        <dbReference type="ChEBI" id="CHEBI:58210"/>
    </cofactor>
</comment>
<dbReference type="Gene3D" id="3.20.20.70">
    <property type="entry name" value="Aldolase class I"/>
    <property type="match status" value="1"/>
</dbReference>
<protein>
    <recommendedName>
        <fullName evidence="12">tRNA-dihydrouridine synthase</fullName>
        <ecNumber evidence="12">1.3.1.-</ecNumber>
    </recommendedName>
</protein>
<accession>A0ABV1FG34</accession>
<keyword evidence="3" id="KW-0820">tRNA-binding</keyword>
<evidence type="ECO:0000256" key="9">
    <source>
        <dbReference type="ARBA" id="ARBA00023002"/>
    </source>
</evidence>
<keyword evidence="8" id="KW-0694">RNA-binding</keyword>
<organism evidence="14 15">
    <name type="scientific">Laedolimicola intestinihominis</name>
    <dbReference type="NCBI Taxonomy" id="3133166"/>
    <lineage>
        <taxon>Bacteria</taxon>
        <taxon>Bacillati</taxon>
        <taxon>Bacillota</taxon>
        <taxon>Clostridia</taxon>
        <taxon>Lachnospirales</taxon>
        <taxon>Lachnospiraceae</taxon>
        <taxon>Laedolimicola</taxon>
    </lineage>
</organism>
<evidence type="ECO:0000259" key="13">
    <source>
        <dbReference type="Pfam" id="PF01207"/>
    </source>
</evidence>
<dbReference type="PANTHER" id="PTHR45846">
    <property type="entry name" value="TRNA-DIHYDROURIDINE(47) SYNTHASE [NAD(P)(+)]-LIKE"/>
    <property type="match status" value="1"/>
</dbReference>
<dbReference type="GO" id="GO:0016491">
    <property type="term" value="F:oxidoreductase activity"/>
    <property type="evidence" value="ECO:0007669"/>
    <property type="project" value="UniProtKB-KW"/>
</dbReference>
<evidence type="ECO:0000256" key="6">
    <source>
        <dbReference type="ARBA" id="ARBA00022694"/>
    </source>
</evidence>
<dbReference type="SUPFAM" id="SSF51395">
    <property type="entry name" value="FMN-linked oxidoreductases"/>
    <property type="match status" value="1"/>
</dbReference>
<keyword evidence="7" id="KW-0521">NADP</keyword>
<dbReference type="EC" id="1.3.1.-" evidence="12"/>
<dbReference type="InterPro" id="IPR035587">
    <property type="entry name" value="DUS-like_FMN-bd"/>
</dbReference>
<sequence length="319" mass="35033">MGKLKIGSVELPNPVILAPMAGVSDLPFRLLCREQGAGLVCMEMVSAKAIAYHNRNTERLMEINDREHPVSLQLFGSEPDLMAEIAAQIEDKPFDILDINMGCPVPKIVGNGEGSALMKNPKLIEEIITKVSRAIKKPLTVKFRKGFDDDHVNAVEIAKIAEASGAAAVAVHGRTREQFYSGTADWEIIRQVKEAVSIPVIGNGDVDSPEKAKALLDSTGCDGVMIGRAARGNPWLFHRVAEYLETGKLLDKPSGEEIKAMMLRHARMQVACKGDYTGIREMRKHISWYTTGLPGSAKLRGKINSVESLQEMEELLQEM</sequence>
<comment type="catalytic activity">
    <reaction evidence="10">
        <text>a 5,6-dihydrouridine in tRNA + NADP(+) = a uridine in tRNA + NADPH + H(+)</text>
        <dbReference type="Rhea" id="RHEA:23624"/>
        <dbReference type="Rhea" id="RHEA-COMP:13339"/>
        <dbReference type="Rhea" id="RHEA-COMP:13887"/>
        <dbReference type="ChEBI" id="CHEBI:15378"/>
        <dbReference type="ChEBI" id="CHEBI:57783"/>
        <dbReference type="ChEBI" id="CHEBI:58349"/>
        <dbReference type="ChEBI" id="CHEBI:65315"/>
        <dbReference type="ChEBI" id="CHEBI:74443"/>
    </reaction>
</comment>
<keyword evidence="15" id="KW-1185">Reference proteome</keyword>